<dbReference type="AlphaFoldDB" id="A0A0F9LQA0"/>
<sequence length="186" mass="18913">MANKLVVRGFFGIKQTFNVASAAIGGDPYNSNQLPTGTWYAGNLFVISTASTGIGNGVDAYVSIASTSGSACIGVAMENSADASTAVAGMSQPSGSKVTILHGHSEFEMTAASATEGRRIYEQGSTLGNMESASLMDLIYVSTNGKFTNLVSHAASGVDAPPVPLGYVTKIPGAGNSYTLGVVLFG</sequence>
<organism evidence="1">
    <name type="scientific">marine sediment metagenome</name>
    <dbReference type="NCBI Taxonomy" id="412755"/>
    <lineage>
        <taxon>unclassified sequences</taxon>
        <taxon>metagenomes</taxon>
        <taxon>ecological metagenomes</taxon>
    </lineage>
</organism>
<gene>
    <name evidence="1" type="ORF">LCGC14_1187140</name>
</gene>
<comment type="caution">
    <text evidence="1">The sequence shown here is derived from an EMBL/GenBank/DDBJ whole genome shotgun (WGS) entry which is preliminary data.</text>
</comment>
<dbReference type="EMBL" id="LAZR01005995">
    <property type="protein sequence ID" value="KKM95548.1"/>
    <property type="molecule type" value="Genomic_DNA"/>
</dbReference>
<name>A0A0F9LQA0_9ZZZZ</name>
<proteinExistence type="predicted"/>
<protein>
    <submittedName>
        <fullName evidence="1">Uncharacterized protein</fullName>
    </submittedName>
</protein>
<reference evidence="1" key="1">
    <citation type="journal article" date="2015" name="Nature">
        <title>Complex archaea that bridge the gap between prokaryotes and eukaryotes.</title>
        <authorList>
            <person name="Spang A."/>
            <person name="Saw J.H."/>
            <person name="Jorgensen S.L."/>
            <person name="Zaremba-Niedzwiedzka K."/>
            <person name="Martijn J."/>
            <person name="Lind A.E."/>
            <person name="van Eijk R."/>
            <person name="Schleper C."/>
            <person name="Guy L."/>
            <person name="Ettema T.J."/>
        </authorList>
    </citation>
    <scope>NUCLEOTIDE SEQUENCE</scope>
</reference>
<evidence type="ECO:0000313" key="1">
    <source>
        <dbReference type="EMBL" id="KKM95548.1"/>
    </source>
</evidence>
<accession>A0A0F9LQA0</accession>